<feature type="domain" description="Antitoxin SocA-like Panacea" evidence="1">
    <location>
        <begin position="193"/>
        <end position="289"/>
    </location>
</feature>
<dbReference type="Pfam" id="PF13274">
    <property type="entry name" value="SocA_Panacea"/>
    <property type="match status" value="1"/>
</dbReference>
<evidence type="ECO:0000259" key="1">
    <source>
        <dbReference type="Pfam" id="PF13274"/>
    </source>
</evidence>
<dbReference type="AlphaFoldDB" id="A0A173U3K6"/>
<reference evidence="2 3" key="1">
    <citation type="submission" date="2015-09" db="EMBL/GenBank/DDBJ databases">
        <authorList>
            <consortium name="Pathogen Informatics"/>
        </authorList>
    </citation>
    <scope>NUCLEOTIDE SEQUENCE [LARGE SCALE GENOMIC DNA]</scope>
    <source>
        <strain evidence="2 3">2789STDY5608887</strain>
    </source>
</reference>
<evidence type="ECO:0000313" key="3">
    <source>
        <dbReference type="Proteomes" id="UP000095453"/>
    </source>
</evidence>
<sequence length="340" mass="39597">MKEEVGGYMDNLKLAYCNECEDLVEYDVHDEIINEEFKGIKISYKFSVGRCKYCNCEVATDIDYNSRKSKAKIEAYKRKMGLITLKEISEILEKYDIGKEILADIAGFGKVTIKRYYDGVIPSREYSDILLKILCEEDYFMGFVEENKEKLREVAYRKIVSRYEKLAEISSSKVEQIANYIITHLGEVTPLALEKLLAFSNGVNYALNGEQLIWEESQAWAHGPVYPQIYNKYKRYGYKPIDDGIYSTHGCMLSKLTEKEINAIDMVINTFGLYSPKTLEKISHSQKPWIEKRYGYKEDEAGREVIDENSIRLFYEENNLNSEENIMRYIMNCIKKTQCV</sequence>
<accession>A0A173U3K6</accession>
<dbReference type="EMBL" id="CYXX01000012">
    <property type="protein sequence ID" value="CUN09309.1"/>
    <property type="molecule type" value="Genomic_DNA"/>
</dbReference>
<proteinExistence type="predicted"/>
<dbReference type="RefSeq" id="WP_055169294.1">
    <property type="nucleotide sequence ID" value="NZ_CYXX01000012.1"/>
</dbReference>
<dbReference type="Proteomes" id="UP000095453">
    <property type="component" value="Unassembled WGS sequence"/>
</dbReference>
<gene>
    <name evidence="2" type="ORF">ERS852444_01846</name>
</gene>
<dbReference type="InterPro" id="IPR025272">
    <property type="entry name" value="SocA_Panacea"/>
</dbReference>
<evidence type="ECO:0000313" key="2">
    <source>
        <dbReference type="EMBL" id="CUN09309.1"/>
    </source>
</evidence>
<organism evidence="2 3">
    <name type="scientific">Roseburia inulinivorans</name>
    <dbReference type="NCBI Taxonomy" id="360807"/>
    <lineage>
        <taxon>Bacteria</taxon>
        <taxon>Bacillati</taxon>
        <taxon>Bacillota</taxon>
        <taxon>Clostridia</taxon>
        <taxon>Lachnospirales</taxon>
        <taxon>Lachnospiraceae</taxon>
        <taxon>Roseburia</taxon>
    </lineage>
</organism>
<name>A0A173U3K6_9FIRM</name>
<protein>
    <submittedName>
        <fullName evidence="2">Uncharacterized phage-associated protein</fullName>
    </submittedName>
</protein>